<dbReference type="AlphaFoldDB" id="A0A915BYL7"/>
<sequence length="42" mass="4805">MVVVQTFRPANSMIIRVLIVGNRALSLVRLKPPRQWSFALPE</sequence>
<reference evidence="2" key="1">
    <citation type="submission" date="2022-11" db="UniProtKB">
        <authorList>
            <consortium name="WormBaseParasite"/>
        </authorList>
    </citation>
    <scope>IDENTIFICATION</scope>
</reference>
<proteinExistence type="predicted"/>
<name>A0A915BYL7_PARUN</name>
<evidence type="ECO:0000313" key="1">
    <source>
        <dbReference type="Proteomes" id="UP000887569"/>
    </source>
</evidence>
<dbReference type="WBParaSite" id="PgR070_g040_t01">
    <property type="protein sequence ID" value="PgR070_g040_t01"/>
    <property type="gene ID" value="PgR070_g040"/>
</dbReference>
<protein>
    <submittedName>
        <fullName evidence="2">Uncharacterized protein</fullName>
    </submittedName>
</protein>
<organism evidence="1 2">
    <name type="scientific">Parascaris univalens</name>
    <name type="common">Nematode worm</name>
    <dbReference type="NCBI Taxonomy" id="6257"/>
    <lineage>
        <taxon>Eukaryota</taxon>
        <taxon>Metazoa</taxon>
        <taxon>Ecdysozoa</taxon>
        <taxon>Nematoda</taxon>
        <taxon>Chromadorea</taxon>
        <taxon>Rhabditida</taxon>
        <taxon>Spirurina</taxon>
        <taxon>Ascaridomorpha</taxon>
        <taxon>Ascaridoidea</taxon>
        <taxon>Ascarididae</taxon>
        <taxon>Parascaris</taxon>
    </lineage>
</organism>
<evidence type="ECO:0000313" key="2">
    <source>
        <dbReference type="WBParaSite" id="PgR070_g040_t01"/>
    </source>
</evidence>
<accession>A0A915BYL7</accession>
<dbReference type="Proteomes" id="UP000887569">
    <property type="component" value="Unplaced"/>
</dbReference>
<keyword evidence="1" id="KW-1185">Reference proteome</keyword>